<evidence type="ECO:0000256" key="3">
    <source>
        <dbReference type="ARBA" id="ARBA00022519"/>
    </source>
</evidence>
<name>A0ABT5IBE4_9CAUL</name>
<keyword evidence="5 9" id="KW-0812">Transmembrane</keyword>
<dbReference type="RefSeq" id="WP_272740272.1">
    <property type="nucleotide sequence ID" value="NZ_JAQQKW010000002.1"/>
</dbReference>
<sequence length="361" mass="38302">MTPNPLIGVLFHWLGGLSSASFYVPYKRIQAWSWEIFWLTGGIFSWLIAPWLFAALQTKDLLGVLSAQAPSTLGWCYVWGALWGLGGLTFGLTMRFLGLSLGMAVALGLTTVIGTLGEPLFSGTLGVLAATTSGKIVLLGILIVIIGIVTVAAAGQAKEKEIAADANMGADAHGVPVSRGEFNLKKGILIAVFSGVMSSCFAFGLAAGAPIREASAAAGTGPLWVGLPVLCVVLAGGLTTNALWCGYLILKNRTAGEWRGVRSDGHNLPLVKNYLLAAVGGTLWYFQFFFYTMGESQMGEYGFSSWTLHMASIILFSTLWGFWLKEWAGTSRATRSRVWSGIAILVAATIVIGIGNMLAGH</sequence>
<feature type="transmembrane region" description="Helical" evidence="9">
    <location>
        <begin position="188"/>
        <end position="211"/>
    </location>
</feature>
<feature type="transmembrane region" description="Helical" evidence="9">
    <location>
        <begin position="336"/>
        <end position="359"/>
    </location>
</feature>
<evidence type="ECO:0000256" key="7">
    <source>
        <dbReference type="ARBA" id="ARBA00022989"/>
    </source>
</evidence>
<proteinExistence type="predicted"/>
<evidence type="ECO:0000256" key="2">
    <source>
        <dbReference type="ARBA" id="ARBA00022475"/>
    </source>
</evidence>
<evidence type="ECO:0000256" key="1">
    <source>
        <dbReference type="ARBA" id="ARBA00022448"/>
    </source>
</evidence>
<protein>
    <submittedName>
        <fullName evidence="10">L-rhamnose/proton symporter RhaT</fullName>
    </submittedName>
</protein>
<dbReference type="Pfam" id="PF06379">
    <property type="entry name" value="RhaT"/>
    <property type="match status" value="1"/>
</dbReference>
<feature type="transmembrane region" description="Helical" evidence="9">
    <location>
        <begin position="36"/>
        <end position="56"/>
    </location>
</feature>
<keyword evidence="8 9" id="KW-0472">Membrane</keyword>
<feature type="transmembrane region" description="Helical" evidence="9">
    <location>
        <begin position="62"/>
        <end position="84"/>
    </location>
</feature>
<feature type="transmembrane region" description="Helical" evidence="9">
    <location>
        <begin position="96"/>
        <end position="116"/>
    </location>
</feature>
<evidence type="ECO:0000256" key="5">
    <source>
        <dbReference type="ARBA" id="ARBA00022692"/>
    </source>
</evidence>
<feature type="transmembrane region" description="Helical" evidence="9">
    <location>
        <begin position="223"/>
        <end position="250"/>
    </location>
</feature>
<dbReference type="EMBL" id="JAQQKW010000002">
    <property type="protein sequence ID" value="MDC7693510.1"/>
    <property type="molecule type" value="Genomic_DNA"/>
</dbReference>
<evidence type="ECO:0000256" key="8">
    <source>
        <dbReference type="ARBA" id="ARBA00023136"/>
    </source>
</evidence>
<evidence type="ECO:0000313" key="11">
    <source>
        <dbReference type="Proteomes" id="UP001216595"/>
    </source>
</evidence>
<evidence type="ECO:0000256" key="6">
    <source>
        <dbReference type="ARBA" id="ARBA00022847"/>
    </source>
</evidence>
<accession>A0ABT5IBE4</accession>
<feature type="transmembrane region" description="Helical" evidence="9">
    <location>
        <begin position="6"/>
        <end position="24"/>
    </location>
</feature>
<feature type="transmembrane region" description="Helical" evidence="9">
    <location>
        <begin position="303"/>
        <end position="324"/>
    </location>
</feature>
<evidence type="ECO:0000256" key="9">
    <source>
        <dbReference type="SAM" id="Phobius"/>
    </source>
</evidence>
<feature type="transmembrane region" description="Helical" evidence="9">
    <location>
        <begin position="271"/>
        <end position="291"/>
    </location>
</feature>
<dbReference type="InterPro" id="IPR004673">
    <property type="entry name" value="L-rhamnose-proton_sym_RhaT"/>
</dbReference>
<keyword evidence="7 9" id="KW-1133">Transmembrane helix</keyword>
<reference evidence="10 11" key="1">
    <citation type="submission" date="2023-01" db="EMBL/GenBank/DDBJ databases">
        <title>Novel species of the genus Asticcacaulis isolated from rivers.</title>
        <authorList>
            <person name="Lu H."/>
        </authorList>
    </citation>
    <scope>NUCLEOTIDE SEQUENCE [LARGE SCALE GENOMIC DNA]</scope>
    <source>
        <strain evidence="10 11">DXS10W</strain>
    </source>
</reference>
<organism evidence="10 11">
    <name type="scientific">Asticcacaulis currens</name>
    <dbReference type="NCBI Taxonomy" id="2984210"/>
    <lineage>
        <taxon>Bacteria</taxon>
        <taxon>Pseudomonadati</taxon>
        <taxon>Pseudomonadota</taxon>
        <taxon>Alphaproteobacteria</taxon>
        <taxon>Caulobacterales</taxon>
        <taxon>Caulobacteraceae</taxon>
        <taxon>Asticcacaulis</taxon>
    </lineage>
</organism>
<keyword evidence="1" id="KW-0813">Transport</keyword>
<evidence type="ECO:0000256" key="4">
    <source>
        <dbReference type="ARBA" id="ARBA00022597"/>
    </source>
</evidence>
<gene>
    <name evidence="10" type="primary">rhaT</name>
    <name evidence="10" type="ORF">PQU94_04345</name>
</gene>
<dbReference type="NCBIfam" id="NF010024">
    <property type="entry name" value="PRK13499.1-4"/>
    <property type="match status" value="1"/>
</dbReference>
<dbReference type="Proteomes" id="UP001216595">
    <property type="component" value="Unassembled WGS sequence"/>
</dbReference>
<comment type="caution">
    <text evidence="10">The sequence shown here is derived from an EMBL/GenBank/DDBJ whole genome shotgun (WGS) entry which is preliminary data.</text>
</comment>
<evidence type="ECO:0000313" key="10">
    <source>
        <dbReference type="EMBL" id="MDC7693510.1"/>
    </source>
</evidence>
<keyword evidence="3" id="KW-0997">Cell inner membrane</keyword>
<keyword evidence="2" id="KW-1003">Cell membrane</keyword>
<keyword evidence="6" id="KW-0769">Symport</keyword>
<keyword evidence="4" id="KW-0762">Sugar transport</keyword>
<keyword evidence="11" id="KW-1185">Reference proteome</keyword>
<feature type="transmembrane region" description="Helical" evidence="9">
    <location>
        <begin position="136"/>
        <end position="154"/>
    </location>
</feature>